<dbReference type="EMBL" id="CAJPVJ010010701">
    <property type="protein sequence ID" value="CAG2173365.1"/>
    <property type="molecule type" value="Genomic_DNA"/>
</dbReference>
<reference evidence="1" key="1">
    <citation type="submission" date="2020-11" db="EMBL/GenBank/DDBJ databases">
        <authorList>
            <person name="Tran Van P."/>
        </authorList>
    </citation>
    <scope>NUCLEOTIDE SEQUENCE</scope>
</reference>
<gene>
    <name evidence="1" type="ORF">ONB1V03_LOCUS12818</name>
</gene>
<dbReference type="AlphaFoldDB" id="A0A7R9QSH3"/>
<proteinExistence type="predicted"/>
<protein>
    <submittedName>
        <fullName evidence="1">Uncharacterized protein</fullName>
    </submittedName>
</protein>
<keyword evidence="2" id="KW-1185">Reference proteome</keyword>
<name>A0A7R9QSH3_9ACAR</name>
<sequence>MSFLIWESWAELAREDTPSPDTPVTITNVALTPIVNTTITYNNRFVCNSSANSALNISSVLTSGHTTAAITCNGLTAHTNDVSFIAHQSQRVSITNITVGHYQAVNTFTYGIVLINMII</sequence>
<evidence type="ECO:0000313" key="2">
    <source>
        <dbReference type="Proteomes" id="UP000728032"/>
    </source>
</evidence>
<dbReference type="EMBL" id="OC925526">
    <property type="protein sequence ID" value="CAD7656178.1"/>
    <property type="molecule type" value="Genomic_DNA"/>
</dbReference>
<organism evidence="1">
    <name type="scientific">Oppiella nova</name>
    <dbReference type="NCBI Taxonomy" id="334625"/>
    <lineage>
        <taxon>Eukaryota</taxon>
        <taxon>Metazoa</taxon>
        <taxon>Ecdysozoa</taxon>
        <taxon>Arthropoda</taxon>
        <taxon>Chelicerata</taxon>
        <taxon>Arachnida</taxon>
        <taxon>Acari</taxon>
        <taxon>Acariformes</taxon>
        <taxon>Sarcoptiformes</taxon>
        <taxon>Oribatida</taxon>
        <taxon>Brachypylina</taxon>
        <taxon>Oppioidea</taxon>
        <taxon>Oppiidae</taxon>
        <taxon>Oppiella</taxon>
    </lineage>
</organism>
<dbReference type="Proteomes" id="UP000728032">
    <property type="component" value="Unassembled WGS sequence"/>
</dbReference>
<accession>A0A7R9QSH3</accession>
<evidence type="ECO:0000313" key="1">
    <source>
        <dbReference type="EMBL" id="CAD7656178.1"/>
    </source>
</evidence>